<evidence type="ECO:0000313" key="4">
    <source>
        <dbReference type="Proteomes" id="UP000478008"/>
    </source>
</evidence>
<dbReference type="PANTHER" id="PTHR21531:SF0">
    <property type="entry name" value="PROTEIN LTV1 HOMOLOG"/>
    <property type="match status" value="1"/>
</dbReference>
<feature type="compositionally biased region" description="Basic residues" evidence="2">
    <location>
        <begin position="383"/>
        <end position="392"/>
    </location>
</feature>
<dbReference type="Proteomes" id="UP000478008">
    <property type="component" value="Unassembled WGS sequence"/>
</dbReference>
<dbReference type="GO" id="GO:0000056">
    <property type="term" value="P:ribosomal small subunit export from nucleus"/>
    <property type="evidence" value="ECO:0007669"/>
    <property type="project" value="TreeGrafter"/>
</dbReference>
<dbReference type="GO" id="GO:0042274">
    <property type="term" value="P:ribosomal small subunit biogenesis"/>
    <property type="evidence" value="ECO:0007669"/>
    <property type="project" value="InterPro"/>
</dbReference>
<dbReference type="EMBL" id="CABFWN010000001">
    <property type="protein sequence ID" value="VUG17095.1"/>
    <property type="molecule type" value="Genomic_DNA"/>
</dbReference>
<dbReference type="GO" id="GO:0030688">
    <property type="term" value="C:preribosome, small subunit precursor"/>
    <property type="evidence" value="ECO:0007669"/>
    <property type="project" value="TreeGrafter"/>
</dbReference>
<gene>
    <name evidence="3" type="ORF">DEBR0S1_33056G</name>
</gene>
<dbReference type="AlphaFoldDB" id="A0A7D9CW90"/>
<feature type="compositionally biased region" description="Acidic residues" evidence="2">
    <location>
        <begin position="351"/>
        <end position="368"/>
    </location>
</feature>
<dbReference type="PANTHER" id="PTHR21531">
    <property type="entry name" value="LOW-TEMPERATURE VIABILITY PROTEIN LTV1-RELATED"/>
    <property type="match status" value="1"/>
</dbReference>
<organism evidence="3 4">
    <name type="scientific">Dekkera bruxellensis</name>
    <name type="common">Brettanomyces custersii</name>
    <dbReference type="NCBI Taxonomy" id="5007"/>
    <lineage>
        <taxon>Eukaryota</taxon>
        <taxon>Fungi</taxon>
        <taxon>Dikarya</taxon>
        <taxon>Ascomycota</taxon>
        <taxon>Saccharomycotina</taxon>
        <taxon>Pichiomycetes</taxon>
        <taxon>Pichiales</taxon>
        <taxon>Pichiaceae</taxon>
        <taxon>Brettanomyces</taxon>
    </lineage>
</organism>
<comment type="similarity">
    <text evidence="1">Belongs to the LTV1 family.</text>
</comment>
<evidence type="ECO:0000256" key="1">
    <source>
        <dbReference type="ARBA" id="ARBA00009078"/>
    </source>
</evidence>
<name>A0A7D9CW90_DEKBR</name>
<protein>
    <submittedName>
        <fullName evidence="3">DEBR0S1_33056g1_1</fullName>
    </submittedName>
</protein>
<dbReference type="InterPro" id="IPR007307">
    <property type="entry name" value="Ltv1"/>
</dbReference>
<proteinExistence type="inferred from homology"/>
<reference evidence="3 4" key="1">
    <citation type="submission" date="2019-07" db="EMBL/GenBank/DDBJ databases">
        <authorList>
            <person name="Friedrich A."/>
            <person name="Schacherer J."/>
        </authorList>
    </citation>
    <scope>NUCLEOTIDE SEQUENCE [LARGE SCALE GENOMIC DNA]</scope>
</reference>
<dbReference type="Pfam" id="PF04180">
    <property type="entry name" value="LTV"/>
    <property type="match status" value="1"/>
</dbReference>
<accession>A0A7D9CW90</accession>
<feature type="region of interest" description="Disordered" evidence="2">
    <location>
        <begin position="486"/>
        <end position="518"/>
    </location>
</feature>
<evidence type="ECO:0000313" key="3">
    <source>
        <dbReference type="EMBL" id="VUG17095.1"/>
    </source>
</evidence>
<feature type="compositionally biased region" description="Basic residues" evidence="2">
    <location>
        <begin position="490"/>
        <end position="499"/>
    </location>
</feature>
<feature type="region of interest" description="Disordered" evidence="2">
    <location>
        <begin position="344"/>
        <end position="403"/>
    </location>
</feature>
<dbReference type="GO" id="GO:0005829">
    <property type="term" value="C:cytosol"/>
    <property type="evidence" value="ECO:0007669"/>
    <property type="project" value="TreeGrafter"/>
</dbReference>
<evidence type="ECO:0000256" key="2">
    <source>
        <dbReference type="SAM" id="MobiDB-lite"/>
    </source>
</evidence>
<dbReference type="GO" id="GO:0005634">
    <property type="term" value="C:nucleus"/>
    <property type="evidence" value="ECO:0007669"/>
    <property type="project" value="TreeGrafter"/>
</dbReference>
<sequence>MVYIPSEIKLCFLLGKPSNFSHSLVINLYFFENCAFCSRSRQCTSAKKYFPLIKKRGEKFHFKLLQESLDYLDIYKIFKTCIAQIHRIMVKKWIDKKKAYNFAVVHRSREDPLYYDNDANDAVLVPINNTNKKRSKKNIRLENKTELEEEVLKNEKNVRSNEGEAAFFGIPFDDSKYDYMKHLKPIKPSVNSVFIPKNATTVNKNSEGQFKLKLPQETLPSKEVKYDYQRQQGIPDEISGFKPDLNADVREALTALEDDAYLDDTQDQDDTDVFGILLNGKKQESLTLDQYNKLEEKEMQEKTDEWDLDDFNEDSGVQGEVSQGDNFDWEKDFKKFKQVQTSGKVGNGWNTDDEFDSDEGVESEEQDVVGELPNILNKESRSKSKKVKRKKGAMTDTSSYSMSSSALCRTEQLSIIDDRFDVMKKKYDRNDNDEEGEEQPFDFKNERSDFASMVDDFLDNYEQKGKRIVKKDKEVEKIRNAADTVSKSKLAQRRRRQKEKRGVFSLKGLSNDMGNLKI</sequence>
<keyword evidence="4" id="KW-1185">Reference proteome</keyword>